<proteinExistence type="predicted"/>
<gene>
    <name evidence="3" type="ORF">SAMN05444342_2663</name>
    <name evidence="2" type="ORF">ZOD2009_12275</name>
</gene>
<feature type="region of interest" description="Disordered" evidence="1">
    <location>
        <begin position="1"/>
        <end position="33"/>
    </location>
</feature>
<dbReference type="Gene3D" id="3.10.20.30">
    <property type="match status" value="1"/>
</dbReference>
<reference evidence="2 4" key="1">
    <citation type="journal article" date="2014" name="ISME J.">
        <title>Trehalose/2-sulfotrehalose biosynthesis and glycine-betaine uptake are widely spread mechanisms for osmoadaptation in the Halobacteriales.</title>
        <authorList>
            <person name="Youssef N.H."/>
            <person name="Savage-Ashlock K.N."/>
            <person name="McCully A.L."/>
            <person name="Luedtke B."/>
            <person name="Shaw E.I."/>
            <person name="Hoff W.D."/>
            <person name="Elshahed M.S."/>
        </authorList>
    </citation>
    <scope>NUCLEOTIDE SEQUENCE [LARGE SCALE GENOMIC DNA]</scope>
    <source>
        <strain evidence="2 4">DX253</strain>
    </source>
</reference>
<dbReference type="EMBL" id="FRAN01000003">
    <property type="protein sequence ID" value="SHK93313.1"/>
    <property type="molecule type" value="Genomic_DNA"/>
</dbReference>
<evidence type="ECO:0000313" key="4">
    <source>
        <dbReference type="Proteomes" id="UP000003751"/>
    </source>
</evidence>
<evidence type="ECO:0000313" key="2">
    <source>
        <dbReference type="EMBL" id="EFW92254.1"/>
    </source>
</evidence>
<dbReference type="RefSeq" id="WP_007980169.1">
    <property type="nucleotide sequence ID" value="NZ_AEMG01000009.1"/>
</dbReference>
<sequence>MKTESNARVESGEKVESDGRTEPSEERPTAETTVEVRCTGHVRDAVGSPGLTFTFEGTTLREFLTAFFAEYDVEDMLIAETEADATTRGWATVPGELPGTWRKNPEGEQTRAYARVAINGTFNEHIDGLNTRLEDGDRVALMYPFIYCC</sequence>
<reference evidence="5" key="3">
    <citation type="submission" date="2016-11" db="EMBL/GenBank/DDBJ databases">
        <authorList>
            <person name="Varghese N."/>
            <person name="Submissions S."/>
        </authorList>
    </citation>
    <scope>NUCLEOTIDE SEQUENCE [LARGE SCALE GENOMIC DNA]</scope>
    <source>
        <strain evidence="5">DX253</strain>
    </source>
</reference>
<keyword evidence="5" id="KW-1185">Reference proteome</keyword>
<accession>E7QUH5</accession>
<dbReference type="Pfam" id="PF02597">
    <property type="entry name" value="ThiS"/>
    <property type="match status" value="1"/>
</dbReference>
<dbReference type="Proteomes" id="UP000003751">
    <property type="component" value="Unassembled WGS sequence"/>
</dbReference>
<feature type="compositionally biased region" description="Basic and acidic residues" evidence="1">
    <location>
        <begin position="1"/>
        <end position="29"/>
    </location>
</feature>
<dbReference type="AlphaFoldDB" id="E7QUH5"/>
<dbReference type="Proteomes" id="UP000184203">
    <property type="component" value="Unassembled WGS sequence"/>
</dbReference>
<dbReference type="EMBL" id="AEMG01000009">
    <property type="protein sequence ID" value="EFW92254.1"/>
    <property type="molecule type" value="Genomic_DNA"/>
</dbReference>
<dbReference type="eggNOG" id="arCOG00539">
    <property type="taxonomic scope" value="Archaea"/>
</dbReference>
<protein>
    <submittedName>
        <fullName evidence="3">ThiS family protein</fullName>
    </submittedName>
</protein>
<dbReference type="PATRIC" id="fig|797209.4.peg.2417"/>
<evidence type="ECO:0000313" key="5">
    <source>
        <dbReference type="Proteomes" id="UP000184203"/>
    </source>
</evidence>
<name>E7QUH5_HALPU</name>
<dbReference type="InterPro" id="IPR012675">
    <property type="entry name" value="Beta-grasp_dom_sf"/>
</dbReference>
<dbReference type="InterPro" id="IPR016155">
    <property type="entry name" value="Mopterin_synth/thiamin_S_b"/>
</dbReference>
<dbReference type="SUPFAM" id="SSF54285">
    <property type="entry name" value="MoaD/ThiS"/>
    <property type="match status" value="1"/>
</dbReference>
<reference evidence="3" key="2">
    <citation type="submission" date="2016-11" db="EMBL/GenBank/DDBJ databases">
        <authorList>
            <person name="Jaros S."/>
            <person name="Januszkiewicz K."/>
            <person name="Wedrychowicz H."/>
        </authorList>
    </citation>
    <scope>NUCLEOTIDE SEQUENCE [LARGE SCALE GENOMIC DNA]</scope>
    <source>
        <strain evidence="3">DX253</strain>
    </source>
</reference>
<evidence type="ECO:0000256" key="1">
    <source>
        <dbReference type="SAM" id="MobiDB-lite"/>
    </source>
</evidence>
<evidence type="ECO:0000313" key="3">
    <source>
        <dbReference type="EMBL" id="SHK93313.1"/>
    </source>
</evidence>
<dbReference type="InterPro" id="IPR003749">
    <property type="entry name" value="ThiS/MoaD-like"/>
</dbReference>
<organism evidence="2 4">
    <name type="scientific">Haladaptatus paucihalophilus DX253</name>
    <dbReference type="NCBI Taxonomy" id="797209"/>
    <lineage>
        <taxon>Archaea</taxon>
        <taxon>Methanobacteriati</taxon>
        <taxon>Methanobacteriota</taxon>
        <taxon>Stenosarchaea group</taxon>
        <taxon>Halobacteria</taxon>
        <taxon>Halobacteriales</taxon>
        <taxon>Haladaptataceae</taxon>
        <taxon>Haladaptatus</taxon>
    </lineage>
</organism>